<dbReference type="Gene3D" id="3.80.10.10">
    <property type="entry name" value="Ribonuclease Inhibitor"/>
    <property type="match status" value="2"/>
</dbReference>
<evidence type="ECO:0000256" key="11">
    <source>
        <dbReference type="ARBA" id="ARBA00023002"/>
    </source>
</evidence>
<dbReference type="SMART" id="SM00756">
    <property type="entry name" value="VKc"/>
    <property type="match status" value="1"/>
</dbReference>
<evidence type="ECO:0000256" key="7">
    <source>
        <dbReference type="ARBA" id="ARBA00022719"/>
    </source>
</evidence>
<dbReference type="AlphaFoldDB" id="A0A024G1D5"/>
<protein>
    <recommendedName>
        <fullName evidence="4">vitamin-K-epoxide reductase (warfarin-sensitive)</fullName>
        <ecNumber evidence="4">1.17.4.4</ecNumber>
    </recommendedName>
</protein>
<evidence type="ECO:0000256" key="2">
    <source>
        <dbReference type="ARBA" id="ARBA00004477"/>
    </source>
</evidence>
<keyword evidence="9" id="KW-0256">Endoplasmic reticulum</keyword>
<evidence type="ECO:0000256" key="14">
    <source>
        <dbReference type="ARBA" id="ARBA00023157"/>
    </source>
</evidence>
<evidence type="ECO:0000259" key="18">
    <source>
        <dbReference type="SMART" id="SM00756"/>
    </source>
</evidence>
<keyword evidence="13 17" id="KW-0472">Membrane</keyword>
<evidence type="ECO:0000256" key="8">
    <source>
        <dbReference type="ARBA" id="ARBA00022737"/>
    </source>
</evidence>
<keyword evidence="6 17" id="KW-0812">Transmembrane</keyword>
<name>A0A024G1D5_9STRA</name>
<dbReference type="SUPFAM" id="SSF52075">
    <property type="entry name" value="Outer arm dynein light chain 1"/>
    <property type="match status" value="1"/>
</dbReference>
<keyword evidence="8" id="KW-0677">Repeat</keyword>
<dbReference type="InterPro" id="IPR001611">
    <property type="entry name" value="Leu-rich_rpt"/>
</dbReference>
<keyword evidence="11" id="KW-0560">Oxidoreductase</keyword>
<evidence type="ECO:0000256" key="9">
    <source>
        <dbReference type="ARBA" id="ARBA00022824"/>
    </source>
</evidence>
<dbReference type="EMBL" id="CAIX01000009">
    <property type="protein sequence ID" value="CCI40450.1"/>
    <property type="molecule type" value="Genomic_DNA"/>
</dbReference>
<evidence type="ECO:0000256" key="15">
    <source>
        <dbReference type="ARBA" id="ARBA00023273"/>
    </source>
</evidence>
<comment type="similarity">
    <text evidence="3">Belongs to the VKOR family.</text>
</comment>
<dbReference type="GO" id="GO:0070840">
    <property type="term" value="F:dynein complex binding"/>
    <property type="evidence" value="ECO:0007669"/>
    <property type="project" value="TreeGrafter"/>
</dbReference>
<comment type="subcellular location">
    <subcellularLocation>
        <location evidence="1">Cell projection</location>
        <location evidence="1">Cilium</location>
    </subcellularLocation>
    <subcellularLocation>
        <location evidence="2">Endoplasmic reticulum membrane</location>
        <topology evidence="2">Multi-pass membrane protein</topology>
    </subcellularLocation>
</comment>
<gene>
    <name evidence="19" type="ORF">BN9_012340</name>
</gene>
<keyword evidence="16" id="KW-0676">Redox-active center</keyword>
<feature type="transmembrane region" description="Helical" evidence="17">
    <location>
        <begin position="9"/>
        <end position="26"/>
    </location>
</feature>
<accession>A0A024G1D5</accession>
<dbReference type="InParanoid" id="A0A024G1D5"/>
<keyword evidence="7" id="KW-0874">Quinone</keyword>
<dbReference type="EC" id="1.17.4.4" evidence="4"/>
<proteinExistence type="inferred from homology"/>
<dbReference type="PROSITE" id="PS51450">
    <property type="entry name" value="LRR"/>
    <property type="match status" value="3"/>
</dbReference>
<evidence type="ECO:0000256" key="13">
    <source>
        <dbReference type="ARBA" id="ARBA00023136"/>
    </source>
</evidence>
<dbReference type="InterPro" id="IPR050576">
    <property type="entry name" value="Cilia_flagella_integrity"/>
</dbReference>
<evidence type="ECO:0000256" key="17">
    <source>
        <dbReference type="SAM" id="Phobius"/>
    </source>
</evidence>
<evidence type="ECO:0000256" key="6">
    <source>
        <dbReference type="ARBA" id="ARBA00022692"/>
    </source>
</evidence>
<dbReference type="Pfam" id="PF07884">
    <property type="entry name" value="VKOR"/>
    <property type="match status" value="1"/>
</dbReference>
<dbReference type="Proteomes" id="UP000053237">
    <property type="component" value="Unassembled WGS sequence"/>
</dbReference>
<sequence>MYTRHDRQIQLWAAIGVLVAAYGSYVEYQKHQNAAYQAVCDSPTYSCSKVLSSKASHLLSYLGLVDSNSMLDISNSALGIMYYLLCMFAPYTHLYKYNHEFYLVISILAELLSAYLVYILVFQLKDFCMVCVSSYVVNTSLLVLVVRFEKSCEMIEMDKATLRRICRETDLYSTPSVNDRLYLHYKGFRCISNLEEYVGLKALWLEGNGFVKIEGLDNQKSLRTLYLHENLIHTIENLHNQTLLDSLHLESNQISKIENLGHMKELTSLTLKGNRLESPDDIAHVLDLPALSILDIQQNRLKEPQVLDILAQMPSLKVLYLQGNEVVRHIRQYRKTVIYRCCQLKYLDDRPVFPEERRRVDAWGRAWEATGNQEAAQEAERIEMEKIRLEKKQQEEMNFRFFEEMFLNGQQKHSNDSMKHEEPGPEIDDTCLRTQDAMSDLQSKGDTKKSHKEEVDPINPLRQERLNVLHQCATVGLDTTSDYKEFANQAFDIEQSAHPPAMTNENFFSHPPETKVALQSEFHVDANRQFLPPGPVTCTHIEERRTIQKRFPEPSS</sequence>
<dbReference type="Pfam" id="PF14580">
    <property type="entry name" value="LRR_9"/>
    <property type="match status" value="1"/>
</dbReference>
<evidence type="ECO:0000313" key="19">
    <source>
        <dbReference type="EMBL" id="CCI40450.1"/>
    </source>
</evidence>
<feature type="domain" description="Vitamin K epoxide reductase" evidence="18">
    <location>
        <begin position="2"/>
        <end position="149"/>
    </location>
</feature>
<organism evidence="19 20">
    <name type="scientific">Albugo candida</name>
    <dbReference type="NCBI Taxonomy" id="65357"/>
    <lineage>
        <taxon>Eukaryota</taxon>
        <taxon>Sar</taxon>
        <taxon>Stramenopiles</taxon>
        <taxon>Oomycota</taxon>
        <taxon>Peronosporomycetes</taxon>
        <taxon>Albuginales</taxon>
        <taxon>Albuginaceae</taxon>
        <taxon>Albugo</taxon>
    </lineage>
</organism>
<keyword evidence="14" id="KW-1015">Disulfide bond</keyword>
<dbReference type="GO" id="GO:0047057">
    <property type="term" value="F:vitamin-K-epoxide reductase (warfarin-sensitive) activity"/>
    <property type="evidence" value="ECO:0007669"/>
    <property type="project" value="UniProtKB-EC"/>
</dbReference>
<dbReference type="PANTHER" id="PTHR45973:SF9">
    <property type="entry name" value="LEUCINE-RICH REPEAT-CONTAINING PROTEIN 46"/>
    <property type="match status" value="1"/>
</dbReference>
<evidence type="ECO:0000256" key="16">
    <source>
        <dbReference type="ARBA" id="ARBA00023284"/>
    </source>
</evidence>
<dbReference type="InterPro" id="IPR032675">
    <property type="entry name" value="LRR_dom_sf"/>
</dbReference>
<dbReference type="CDD" id="cd12917">
    <property type="entry name" value="VKOR_euk"/>
    <property type="match status" value="1"/>
</dbReference>
<feature type="transmembrane region" description="Helical" evidence="17">
    <location>
        <begin position="101"/>
        <end position="121"/>
    </location>
</feature>
<dbReference type="GO" id="GO:0048038">
    <property type="term" value="F:quinone binding"/>
    <property type="evidence" value="ECO:0007669"/>
    <property type="project" value="UniProtKB-KW"/>
</dbReference>
<keyword evidence="5" id="KW-0433">Leucine-rich repeat</keyword>
<dbReference type="InterPro" id="IPR042406">
    <property type="entry name" value="VKORC1/VKORC1L1"/>
</dbReference>
<dbReference type="SMART" id="SM00365">
    <property type="entry name" value="LRR_SD22"/>
    <property type="match status" value="4"/>
</dbReference>
<evidence type="ECO:0000256" key="5">
    <source>
        <dbReference type="ARBA" id="ARBA00022614"/>
    </source>
</evidence>
<evidence type="ECO:0000313" key="20">
    <source>
        <dbReference type="Proteomes" id="UP000053237"/>
    </source>
</evidence>
<comment type="caution">
    <text evidence="19">The sequence shown here is derived from an EMBL/GenBank/DDBJ whole genome shotgun (WGS) entry which is preliminary data.</text>
</comment>
<evidence type="ECO:0000256" key="4">
    <source>
        <dbReference type="ARBA" id="ARBA00012278"/>
    </source>
</evidence>
<evidence type="ECO:0000256" key="1">
    <source>
        <dbReference type="ARBA" id="ARBA00004138"/>
    </source>
</evidence>
<dbReference type="Gene3D" id="1.20.1440.130">
    <property type="entry name" value="VKOR domain"/>
    <property type="match status" value="1"/>
</dbReference>
<dbReference type="PANTHER" id="PTHR45973">
    <property type="entry name" value="PROTEIN PHOSPHATASE 1 REGULATORY SUBUNIT SDS22-RELATED"/>
    <property type="match status" value="1"/>
</dbReference>
<dbReference type="STRING" id="65357.A0A024G1D5"/>
<feature type="transmembrane region" description="Helical" evidence="17">
    <location>
        <begin position="73"/>
        <end position="94"/>
    </location>
</feature>
<dbReference type="GO" id="GO:0042373">
    <property type="term" value="P:vitamin K metabolic process"/>
    <property type="evidence" value="ECO:0007669"/>
    <property type="project" value="InterPro"/>
</dbReference>
<dbReference type="InterPro" id="IPR012932">
    <property type="entry name" value="VKOR"/>
</dbReference>
<keyword evidence="12" id="KW-0969">Cilium</keyword>
<evidence type="ECO:0000256" key="10">
    <source>
        <dbReference type="ARBA" id="ARBA00022989"/>
    </source>
</evidence>
<dbReference type="GO" id="GO:0005930">
    <property type="term" value="C:axoneme"/>
    <property type="evidence" value="ECO:0007669"/>
    <property type="project" value="TreeGrafter"/>
</dbReference>
<keyword evidence="10 17" id="KW-1133">Transmembrane helix</keyword>
<dbReference type="OrthoDB" id="1904536at2759"/>
<keyword evidence="15" id="KW-0966">Cell projection</keyword>
<dbReference type="GO" id="GO:0035082">
    <property type="term" value="P:axoneme assembly"/>
    <property type="evidence" value="ECO:0007669"/>
    <property type="project" value="TreeGrafter"/>
</dbReference>
<dbReference type="InterPro" id="IPR038354">
    <property type="entry name" value="VKOR_sf"/>
</dbReference>
<evidence type="ECO:0000256" key="3">
    <source>
        <dbReference type="ARBA" id="ARBA00006214"/>
    </source>
</evidence>
<reference evidence="19 20" key="1">
    <citation type="submission" date="2012-05" db="EMBL/GenBank/DDBJ databases">
        <title>Recombination and specialization in a pathogen metapopulation.</title>
        <authorList>
            <person name="Gardiner A."/>
            <person name="Kemen E."/>
            <person name="Schultz-Larsen T."/>
            <person name="MacLean D."/>
            <person name="Van Oosterhout C."/>
            <person name="Jones J.D.G."/>
        </authorList>
    </citation>
    <scope>NUCLEOTIDE SEQUENCE [LARGE SCALE GENOMIC DNA]</scope>
    <source>
        <strain evidence="19 20">Ac Nc2</strain>
    </source>
</reference>
<dbReference type="GO" id="GO:0005789">
    <property type="term" value="C:endoplasmic reticulum membrane"/>
    <property type="evidence" value="ECO:0007669"/>
    <property type="project" value="UniProtKB-SubCell"/>
</dbReference>
<evidence type="ECO:0000256" key="12">
    <source>
        <dbReference type="ARBA" id="ARBA00023069"/>
    </source>
</evidence>
<keyword evidence="20" id="KW-1185">Reference proteome</keyword>